<evidence type="ECO:0000256" key="5">
    <source>
        <dbReference type="SAM" id="MobiDB-lite"/>
    </source>
</evidence>
<evidence type="ECO:0000256" key="1">
    <source>
        <dbReference type="ARBA" id="ARBA00022490"/>
    </source>
</evidence>
<keyword evidence="4" id="KW-0694">RNA-binding</keyword>
<feature type="region of interest" description="Disordered" evidence="5">
    <location>
        <begin position="894"/>
        <end position="937"/>
    </location>
</feature>
<feature type="domain" description="Clustered mitochondria protein N-terminal" evidence="8">
    <location>
        <begin position="70"/>
        <end position="142"/>
    </location>
</feature>
<protein>
    <recommendedName>
        <fullName evidence="4">Clustered mitochondria protein homolog</fullName>
    </recommendedName>
    <alternativeName>
        <fullName evidence="4">Protein TIF31 homolog</fullName>
    </alternativeName>
</protein>
<keyword evidence="2" id="KW-0677">Repeat</keyword>
<dbReference type="Gene3D" id="1.25.40.10">
    <property type="entry name" value="Tetratricopeptide repeat domain"/>
    <property type="match status" value="2"/>
</dbReference>
<dbReference type="InterPro" id="IPR028275">
    <property type="entry name" value="CLU_N"/>
</dbReference>
<accession>A0AAF0DB47</accession>
<dbReference type="FunFam" id="1.25.40.10:FF:000293">
    <property type="entry name" value="Clustered mitochondria protein homolog"/>
    <property type="match status" value="1"/>
</dbReference>
<evidence type="ECO:0000256" key="4">
    <source>
        <dbReference type="HAMAP-Rule" id="MF_03013"/>
    </source>
</evidence>
<evidence type="ECO:0000256" key="3">
    <source>
        <dbReference type="ARBA" id="ARBA00022803"/>
    </source>
</evidence>
<dbReference type="Pfam" id="PF13424">
    <property type="entry name" value="TPR_12"/>
    <property type="match status" value="1"/>
</dbReference>
<sequence>MEQHNGSPEHPKGVSDQVNSSNEVTDLANGNHEEGEQKGDQNGEDAPGLFQITVKLPHEPYKIQVMVSSQEQVQDLRQSIVELPGTYQYTSFHLEYNGTRINDYVELSEVKDLKPDAEIVLVEDPYTEKEARMHFVRIRELIGAAGDRVDNLHGITAGLSLHDSVANGDELSDEAGLSKEDSVNGSKEHALIGYEVAGAPDLRAVLPRKQAPLPKTVKSLSLSPWNPPPYHLRQRGHLLYLQVTTNEGEQYQITSHVSGFFVNKCSNSKFDPSPRAAPKNYSAHSLLTLISLVSLSFDSALKALQESNQKKDLLTTFPFQNSIPHNPWLVPPTTSSATAHQPDITRPQENYLIAGVDNSETLRDWNEEFQTTRELPRDTVQDKVFRERLTSRLFADYNDAAARGAVLVARGEVAPLNPTEGRDAQIFVYNNIFFSFGADGVGTFASEGGDEAARVAVGKDLMGVKAVNQLDIQGLFTPGTVVVDYLGKRVVGQSIVPGIFKQREPGEHQIDYGGVEGREVVAKHEAFVSVFEKLSKALRVKRHPVWDKEGERHELEGSVETKGLFGTDGRKYVLDLYRITPLDVLWAEDSDNHEPYPHRMSVLRLELVESYWRFKMSQYVKEQVEKRRKAKREAEKVEENKTIKGIDDTLEDAESEKKASSSDQERVDVSDFKLALNPDAFSGQVPQTEEEKEEWAHDEKEVRDTCDYLRSKVLPELVQDLHDGDVGFPMDGQSLSQLLHKRGINIRYLGRLAELAKEKGSRLQALIALLTQDMIARAFKHVANRYLRHLPSPFATSCVAHLLNCLLGAEVNSKPRPDIDESLRDFYPDGDFSFEQVNPTSLKADIEKQIKIRYRFTLDADWNSSLRHLQLLRDISLKLGLQLGARNFAFDRSQLKSQEHSPVANGSRASEEGGKKKKKKGGDQASPRSTQSPVPAVTFTPDDILNIVAIVKDASPRSALAEEALEAGRISLMQNQKELGQELILESLSLHEQIYGILHPEVAKLYHQLSMLYYQTDDKDAAVELARKAVIVTERTMGVDSADAILSYLNLSLLEHATGNTKVALVYIRHALELWKIIYGPNHPDSITTMNNAAVMLQHLKLYRDSRKWFEASLAICEELFGRQSVNTATILFQLAQALALDQDSKAAVNRMRDAYNIFLNELGPEDRNTKEAENWLEQLTQNAVFIAKHAKDVQARRRRLANLPTRLGTRPQPQVGQTTSELSNPTEARGSTSLDPRSIDELLKFIEGGESSNPLSKQKKHAAARNPRLRGSKQPVVKAST</sequence>
<dbReference type="InterPro" id="IPR027523">
    <property type="entry name" value="CLU_prot"/>
</dbReference>
<dbReference type="GO" id="GO:0005737">
    <property type="term" value="C:cytoplasm"/>
    <property type="evidence" value="ECO:0007669"/>
    <property type="project" value="UniProtKB-SubCell"/>
</dbReference>
<feature type="domain" description="CLU central" evidence="6">
    <location>
        <begin position="727"/>
        <end position="890"/>
    </location>
</feature>
<dbReference type="CDD" id="cd15466">
    <property type="entry name" value="CLU-central"/>
    <property type="match status" value="1"/>
</dbReference>
<feature type="compositionally biased region" description="Basic and acidic residues" evidence="5">
    <location>
        <begin position="655"/>
        <end position="666"/>
    </location>
</feature>
<dbReference type="InterPro" id="IPR011990">
    <property type="entry name" value="TPR-like_helical_dom_sf"/>
</dbReference>
<dbReference type="Proteomes" id="UP001219355">
    <property type="component" value="Chromosome 1"/>
</dbReference>
<feature type="compositionally biased region" description="Basic and acidic residues" evidence="5">
    <location>
        <begin position="1"/>
        <end position="13"/>
    </location>
</feature>
<dbReference type="Pfam" id="PF13374">
    <property type="entry name" value="TPR_10"/>
    <property type="match status" value="2"/>
</dbReference>
<comment type="function">
    <text evidence="4">mRNA-binding protein involved in proper cytoplasmic distribution of mitochondria.</text>
</comment>
<dbReference type="GO" id="GO:0007005">
    <property type="term" value="P:mitochondrion organization"/>
    <property type="evidence" value="ECO:0007669"/>
    <property type="project" value="UniProtKB-UniRule"/>
</dbReference>
<dbReference type="HAMAP" id="MF_03013">
    <property type="entry name" value="CLU"/>
    <property type="match status" value="1"/>
</dbReference>
<evidence type="ECO:0000259" key="8">
    <source>
        <dbReference type="Pfam" id="PF15044"/>
    </source>
</evidence>
<evidence type="ECO:0000259" key="7">
    <source>
        <dbReference type="Pfam" id="PF13236"/>
    </source>
</evidence>
<evidence type="ECO:0000256" key="2">
    <source>
        <dbReference type="ARBA" id="ARBA00022737"/>
    </source>
</evidence>
<dbReference type="Pfam" id="PF15044">
    <property type="entry name" value="CLU_N"/>
    <property type="match status" value="1"/>
</dbReference>
<evidence type="ECO:0000259" key="6">
    <source>
        <dbReference type="Pfam" id="PF12807"/>
    </source>
</evidence>
<name>A0AAF0DB47_9EURO</name>
<organism evidence="9 10">
    <name type="scientific">Emydomyces testavorans</name>
    <dbReference type="NCBI Taxonomy" id="2070801"/>
    <lineage>
        <taxon>Eukaryota</taxon>
        <taxon>Fungi</taxon>
        <taxon>Dikarya</taxon>
        <taxon>Ascomycota</taxon>
        <taxon>Pezizomycotina</taxon>
        <taxon>Eurotiomycetes</taxon>
        <taxon>Eurotiomycetidae</taxon>
        <taxon>Onygenales</taxon>
        <taxon>Nannizziopsiaceae</taxon>
        <taxon>Emydomyces</taxon>
    </lineage>
</organism>
<dbReference type="EMBL" id="CP120627">
    <property type="protein sequence ID" value="WEW55224.1"/>
    <property type="molecule type" value="Genomic_DNA"/>
</dbReference>
<comment type="subunit">
    <text evidence="4">May associate with the eukaryotic translation initiation factor 3 (eIF-3) complex.</text>
</comment>
<dbReference type="InterPro" id="IPR025697">
    <property type="entry name" value="CLU_dom"/>
</dbReference>
<reference evidence="9" key="1">
    <citation type="submission" date="2023-03" db="EMBL/GenBank/DDBJ databases">
        <title>Emydomyces testavorans Genome Sequence.</title>
        <authorList>
            <person name="Hoyer L."/>
        </authorList>
    </citation>
    <scope>NUCLEOTIDE SEQUENCE</scope>
    <source>
        <strain evidence="9">16-2883</strain>
    </source>
</reference>
<feature type="region of interest" description="Disordered" evidence="5">
    <location>
        <begin position="647"/>
        <end position="666"/>
    </location>
</feature>
<evidence type="ECO:0000313" key="9">
    <source>
        <dbReference type="EMBL" id="WEW55224.1"/>
    </source>
</evidence>
<dbReference type="SUPFAM" id="SSF103107">
    <property type="entry name" value="Hypothetical protein c14orf129, hspc210"/>
    <property type="match status" value="1"/>
</dbReference>
<dbReference type="InterPro" id="IPR033646">
    <property type="entry name" value="CLU-central"/>
</dbReference>
<feature type="region of interest" description="Disordered" evidence="5">
    <location>
        <begin position="1"/>
        <end position="47"/>
    </location>
</feature>
<dbReference type="PANTHER" id="PTHR12601">
    <property type="entry name" value="EUKARYOTIC TRANSLATION INITIATION FACTOR 3 SUBUNIT EIF-3"/>
    <property type="match status" value="1"/>
</dbReference>
<dbReference type="GO" id="GO:0048312">
    <property type="term" value="P:intracellular distribution of mitochondria"/>
    <property type="evidence" value="ECO:0007669"/>
    <property type="project" value="TreeGrafter"/>
</dbReference>
<proteinExistence type="inferred from homology"/>
<keyword evidence="10" id="KW-1185">Reference proteome</keyword>
<dbReference type="Pfam" id="PF13236">
    <property type="entry name" value="CLU"/>
    <property type="match status" value="1"/>
</dbReference>
<feature type="domain" description="Clu" evidence="7">
    <location>
        <begin position="364"/>
        <end position="586"/>
    </location>
</feature>
<feature type="compositionally biased region" description="Polar residues" evidence="5">
    <location>
        <begin position="1212"/>
        <end position="1236"/>
    </location>
</feature>
<dbReference type="InterPro" id="IPR023231">
    <property type="entry name" value="GSKIP_dom_sf"/>
</dbReference>
<evidence type="ECO:0000313" key="10">
    <source>
        <dbReference type="Proteomes" id="UP001219355"/>
    </source>
</evidence>
<feature type="compositionally biased region" description="Basic and acidic residues" evidence="5">
    <location>
        <begin position="31"/>
        <end position="41"/>
    </location>
</feature>
<dbReference type="PANTHER" id="PTHR12601:SF6">
    <property type="entry name" value="CLUSTERED MITOCHONDRIA PROTEIN HOMOLOG"/>
    <property type="match status" value="1"/>
</dbReference>
<feature type="region of interest" description="Disordered" evidence="5">
    <location>
        <begin position="1202"/>
        <end position="1282"/>
    </location>
</feature>
<dbReference type="GO" id="GO:0003729">
    <property type="term" value="F:mRNA binding"/>
    <property type="evidence" value="ECO:0007669"/>
    <property type="project" value="TreeGrafter"/>
</dbReference>
<dbReference type="FunFam" id="1.25.40.10:FF:000532">
    <property type="entry name" value="Clustered mitochondria protein homolog"/>
    <property type="match status" value="1"/>
</dbReference>
<gene>
    <name evidence="4 9" type="primary">CLU1</name>
    <name evidence="4" type="synonym">TIF31</name>
    <name evidence="9" type="ORF">PRK78_000653</name>
</gene>
<keyword evidence="3" id="KW-0802">TPR repeat</keyword>
<keyword evidence="1 4" id="KW-0963">Cytoplasm</keyword>
<comment type="similarity">
    <text evidence="4">Belongs to the CLU family.</text>
</comment>
<dbReference type="SUPFAM" id="SSF48452">
    <property type="entry name" value="TPR-like"/>
    <property type="match status" value="2"/>
</dbReference>
<comment type="subcellular location">
    <subcellularLocation>
        <location evidence="4">Cytoplasm</location>
    </subcellularLocation>
</comment>
<feature type="compositionally biased region" description="Basic residues" evidence="5">
    <location>
        <begin position="1258"/>
        <end position="1272"/>
    </location>
</feature>
<dbReference type="Pfam" id="PF12807">
    <property type="entry name" value="eIF3_p135"/>
    <property type="match status" value="1"/>
</dbReference>